<reference evidence="6" key="1">
    <citation type="journal article" date="2019" name="Mol. Phylogenet. Evol.">
        <title>Morphological evolution and classification of the red algal order Ceramiales inferred using plastid phylogenomics.</title>
        <authorList>
            <person name="Diaz-Tapia P."/>
            <person name="Pasella M.M."/>
            <person name="Verbruggen H."/>
            <person name="Maggs C.A."/>
        </authorList>
    </citation>
    <scope>NUCLEOTIDE SEQUENCE</scope>
    <source>
        <strain evidence="6">HV05337</strain>
    </source>
</reference>
<dbReference type="InterPro" id="IPR000792">
    <property type="entry name" value="Tscrpt_reg_LuxR_C"/>
</dbReference>
<dbReference type="PROSITE" id="PS50043">
    <property type="entry name" value="HTH_LUXR_2"/>
    <property type="match status" value="1"/>
</dbReference>
<dbReference type="InterPro" id="IPR001789">
    <property type="entry name" value="Sig_transdc_resp-reg_receiver"/>
</dbReference>
<dbReference type="InterPro" id="IPR036388">
    <property type="entry name" value="WH-like_DNA-bd_sf"/>
</dbReference>
<feature type="domain" description="Response regulatory" evidence="5">
    <location>
        <begin position="4"/>
        <end position="120"/>
    </location>
</feature>
<dbReference type="InterPro" id="IPR016032">
    <property type="entry name" value="Sig_transdc_resp-reg_C-effctor"/>
</dbReference>
<dbReference type="Gene3D" id="3.40.50.2300">
    <property type="match status" value="1"/>
</dbReference>
<name>A0A4D6WY98_9FLOR</name>
<keyword evidence="1 3" id="KW-0597">Phosphoprotein</keyword>
<proteinExistence type="predicted"/>
<evidence type="ECO:0000259" key="4">
    <source>
        <dbReference type="PROSITE" id="PS50043"/>
    </source>
</evidence>
<reference evidence="6" key="2">
    <citation type="submission" date="2019-04" db="EMBL/GenBank/DDBJ databases">
        <authorList>
            <person name="Pasella M."/>
        </authorList>
    </citation>
    <scope>NUCLEOTIDE SEQUENCE</scope>
    <source>
        <strain evidence="6">HV05337</strain>
    </source>
</reference>
<protein>
    <recommendedName>
        <fullName evidence="7">TctD-like protein</fullName>
    </recommendedName>
</protein>
<evidence type="ECO:0000313" key="6">
    <source>
        <dbReference type="EMBL" id="QCI07370.1"/>
    </source>
</evidence>
<dbReference type="PANTHER" id="PTHR43547:SF2">
    <property type="entry name" value="HYBRID SIGNAL TRANSDUCTION HISTIDINE KINASE C"/>
    <property type="match status" value="1"/>
</dbReference>
<dbReference type="Pfam" id="PF00072">
    <property type="entry name" value="Response_reg"/>
    <property type="match status" value="1"/>
</dbReference>
<evidence type="ECO:0008006" key="7">
    <source>
        <dbReference type="Google" id="ProtNLM"/>
    </source>
</evidence>
<evidence type="ECO:0000256" key="1">
    <source>
        <dbReference type="ARBA" id="ARBA00022553"/>
    </source>
</evidence>
<keyword evidence="6" id="KW-0934">Plastid</keyword>
<dbReference type="SMART" id="SM00448">
    <property type="entry name" value="REC"/>
    <property type="match status" value="1"/>
</dbReference>
<evidence type="ECO:0000256" key="3">
    <source>
        <dbReference type="PROSITE-ProRule" id="PRU00169"/>
    </source>
</evidence>
<sequence>MKKQLLLVDDDLQLRNVISEYLNNEGFCVNTVSNAYSALMHIKLKKTDLIISDIMMPGLNGHEFIQILRLDNDFKNIPLVFLTAKGMTEDRIRGYDLGCNAYLTKPFDPCELLAIINNIISNIDLSQIVSSTNKQHNVDEINNTKFSINDLTYRELTILQLVAKGYRNKDIAQYLNFSIRNIEKYVSRLLNKTSTRNRTELAQLAIIKKIEFNEGE</sequence>
<dbReference type="PANTHER" id="PTHR43547">
    <property type="entry name" value="TWO-COMPONENT HISTIDINE KINASE"/>
    <property type="match status" value="1"/>
</dbReference>
<dbReference type="InterPro" id="IPR011006">
    <property type="entry name" value="CheY-like_superfamily"/>
</dbReference>
<dbReference type="Gene3D" id="1.10.10.10">
    <property type="entry name" value="Winged helix-like DNA-binding domain superfamily/Winged helix DNA-binding domain"/>
    <property type="match status" value="1"/>
</dbReference>
<evidence type="ECO:0000256" key="2">
    <source>
        <dbReference type="ARBA" id="ARBA00023125"/>
    </source>
</evidence>
<dbReference type="CDD" id="cd06170">
    <property type="entry name" value="LuxR_C_like"/>
    <property type="match status" value="1"/>
</dbReference>
<dbReference type="GO" id="GO:0000155">
    <property type="term" value="F:phosphorelay sensor kinase activity"/>
    <property type="evidence" value="ECO:0007669"/>
    <property type="project" value="TreeGrafter"/>
</dbReference>
<dbReference type="PRINTS" id="PR00038">
    <property type="entry name" value="HTHLUXR"/>
</dbReference>
<accession>A0A4D6WY98</accession>
<dbReference type="GO" id="GO:0003677">
    <property type="term" value="F:DNA binding"/>
    <property type="evidence" value="ECO:0007669"/>
    <property type="project" value="UniProtKB-KW"/>
</dbReference>
<evidence type="ECO:0000259" key="5">
    <source>
        <dbReference type="PROSITE" id="PS50110"/>
    </source>
</evidence>
<dbReference type="GO" id="GO:0006355">
    <property type="term" value="P:regulation of DNA-templated transcription"/>
    <property type="evidence" value="ECO:0007669"/>
    <property type="project" value="InterPro"/>
</dbReference>
<feature type="modified residue" description="4-aspartylphosphate" evidence="3">
    <location>
        <position position="53"/>
    </location>
</feature>
<dbReference type="Pfam" id="PF00196">
    <property type="entry name" value="GerE"/>
    <property type="match status" value="1"/>
</dbReference>
<feature type="domain" description="HTH luxR-type" evidence="4">
    <location>
        <begin position="144"/>
        <end position="209"/>
    </location>
</feature>
<dbReference type="SMART" id="SM00421">
    <property type="entry name" value="HTH_LUXR"/>
    <property type="match status" value="1"/>
</dbReference>
<keyword evidence="2" id="KW-0238">DNA-binding</keyword>
<dbReference type="EMBL" id="MK814681">
    <property type="protein sequence ID" value="QCI07370.1"/>
    <property type="molecule type" value="Genomic_DNA"/>
</dbReference>
<dbReference type="SUPFAM" id="SSF52172">
    <property type="entry name" value="CheY-like"/>
    <property type="match status" value="1"/>
</dbReference>
<dbReference type="AlphaFoldDB" id="A0A4D6WY98"/>
<dbReference type="PROSITE" id="PS50110">
    <property type="entry name" value="RESPONSE_REGULATORY"/>
    <property type="match status" value="1"/>
</dbReference>
<organism evidence="6">
    <name type="scientific">Leiomenia cribrosa</name>
    <dbReference type="NCBI Taxonomy" id="217483"/>
    <lineage>
        <taxon>Eukaryota</taxon>
        <taxon>Rhodophyta</taxon>
        <taxon>Florideophyceae</taxon>
        <taxon>Rhodymeniophycidae</taxon>
        <taxon>Gigartinales</taxon>
        <taxon>Kallymeniaceae</taxon>
        <taxon>Leiomenia</taxon>
    </lineage>
</organism>
<geneLocation type="plastid" evidence="6"/>
<dbReference type="SUPFAM" id="SSF46894">
    <property type="entry name" value="C-terminal effector domain of the bipartite response regulators"/>
    <property type="match status" value="1"/>
</dbReference>
<dbReference type="PROSITE" id="PS00622">
    <property type="entry name" value="HTH_LUXR_1"/>
    <property type="match status" value="1"/>
</dbReference>
<gene>
    <name evidence="6" type="primary">ycf29</name>
</gene>